<dbReference type="Proteomes" id="UP000235114">
    <property type="component" value="Unassembled WGS sequence"/>
</dbReference>
<evidence type="ECO:0000313" key="3">
    <source>
        <dbReference type="Proteomes" id="UP000234951"/>
    </source>
</evidence>
<keyword evidence="4" id="KW-1185">Reference proteome</keyword>
<evidence type="ECO:0000313" key="2">
    <source>
        <dbReference type="EMBL" id="PLR99164.1"/>
    </source>
</evidence>
<protein>
    <submittedName>
        <fullName evidence="1">Terminase</fullName>
    </submittedName>
</protein>
<sequence>MRKVTELKKQLMAKIDTTDLLQVEKVERYINLVTVMRRMDRIIKKEGETITTQNGKQKFIKAHPLIAERNEINTALLSIERSFGLKADVKEKRYSVQDLLY</sequence>
<reference evidence="1 3" key="1">
    <citation type="submission" date="2017-11" db="EMBL/GenBank/DDBJ databases">
        <title>Comparitive Functional Genomics of Dry Heat Resistant strains isolated from the Viking Spacecraft.</title>
        <authorList>
            <person name="Seuylemezian A."/>
            <person name="Cooper K."/>
            <person name="Vaishampayan P."/>
        </authorList>
    </citation>
    <scope>NUCLEOTIDE SEQUENCE [LARGE SCALE GENOMIC DNA]</scope>
    <source>
        <strain evidence="1 3">M4.6</strain>
    </source>
</reference>
<dbReference type="Proteomes" id="UP000234951">
    <property type="component" value="Unassembled WGS sequence"/>
</dbReference>
<organism evidence="1 3">
    <name type="scientific">Bacillus canaveralius</name>
    <dbReference type="NCBI Taxonomy" id="1403243"/>
    <lineage>
        <taxon>Bacteria</taxon>
        <taxon>Bacillati</taxon>
        <taxon>Bacillota</taxon>
        <taxon>Bacilli</taxon>
        <taxon>Bacillales</taxon>
        <taxon>Bacillaceae</taxon>
        <taxon>Bacillus</taxon>
    </lineage>
</organism>
<dbReference type="RefSeq" id="WP_101579450.1">
    <property type="nucleotide sequence ID" value="NZ_PGVA01000080.1"/>
</dbReference>
<reference evidence="2 4" key="2">
    <citation type="submission" date="2017-12" db="EMBL/GenBank/DDBJ databases">
        <title>Comparative Functional Genomics of Dry Heat Resistant strains isolated from the Viking Spacecraft.</title>
        <authorList>
            <person name="Seuylemezian A."/>
            <person name="Cooper K."/>
            <person name="Vaishampayan P."/>
        </authorList>
    </citation>
    <scope>NUCLEOTIDE SEQUENCE [LARGE SCALE GENOMIC DNA]</scope>
    <source>
        <strain evidence="2 4">ATCC 29669</strain>
    </source>
</reference>
<gene>
    <name evidence="1" type="ORF">CU635_21665</name>
    <name evidence="2" type="ORF">CVD25_06480</name>
</gene>
<dbReference type="AlphaFoldDB" id="A0A2N5GG10"/>
<dbReference type="EMBL" id="PGVD01000018">
    <property type="protein sequence ID" value="PLR99164.1"/>
    <property type="molecule type" value="Genomic_DNA"/>
</dbReference>
<dbReference type="InterPro" id="IPR006448">
    <property type="entry name" value="Phage_term_ssu_P27"/>
</dbReference>
<dbReference type="Pfam" id="PF05119">
    <property type="entry name" value="Terminase_4"/>
    <property type="match status" value="1"/>
</dbReference>
<evidence type="ECO:0000313" key="1">
    <source>
        <dbReference type="EMBL" id="PLR79704.1"/>
    </source>
</evidence>
<comment type="caution">
    <text evidence="1">The sequence shown here is derived from an EMBL/GenBank/DDBJ whole genome shotgun (WGS) entry which is preliminary data.</text>
</comment>
<proteinExistence type="predicted"/>
<dbReference type="OrthoDB" id="2877109at2"/>
<evidence type="ECO:0000313" key="4">
    <source>
        <dbReference type="Proteomes" id="UP000235114"/>
    </source>
</evidence>
<name>A0A2N5GG10_9BACI</name>
<dbReference type="EMBL" id="PGVA01000080">
    <property type="protein sequence ID" value="PLR79704.1"/>
    <property type="molecule type" value="Genomic_DNA"/>
</dbReference>
<accession>A0A2N5GG10</accession>